<dbReference type="PANTHER" id="PTHR43135:SF3">
    <property type="entry name" value="ALPHA-D-RIBOSE 1-METHYLPHOSPHONATE 5-TRIPHOSPHATE DIPHOSPHATASE"/>
    <property type="match status" value="1"/>
</dbReference>
<dbReference type="GO" id="GO:0016810">
    <property type="term" value="F:hydrolase activity, acting on carbon-nitrogen (but not peptide) bonds"/>
    <property type="evidence" value="ECO:0007669"/>
    <property type="project" value="InterPro"/>
</dbReference>
<dbReference type="InterPro" id="IPR001375">
    <property type="entry name" value="Peptidase_S9_cat"/>
</dbReference>
<dbReference type="SUPFAM" id="SSF51556">
    <property type="entry name" value="Metallo-dependent hydrolases"/>
    <property type="match status" value="1"/>
</dbReference>
<dbReference type="Gene3D" id="2.30.40.10">
    <property type="entry name" value="Urease, subunit C, domain 1"/>
    <property type="match status" value="2"/>
</dbReference>
<organism evidence="4 5">
    <name type="scientific">Rheinheimera pacifica</name>
    <dbReference type="NCBI Taxonomy" id="173990"/>
    <lineage>
        <taxon>Bacteria</taxon>
        <taxon>Pseudomonadati</taxon>
        <taxon>Pseudomonadota</taxon>
        <taxon>Gammaproteobacteria</taxon>
        <taxon>Chromatiales</taxon>
        <taxon>Chromatiaceae</taxon>
        <taxon>Rheinheimera</taxon>
    </lineage>
</organism>
<dbReference type="SUPFAM" id="SSF51338">
    <property type="entry name" value="Composite domain of metallo-dependent hydrolases"/>
    <property type="match status" value="1"/>
</dbReference>
<feature type="domain" description="Peptidase S9 prolyl oligopeptidase catalytic" evidence="2">
    <location>
        <begin position="185"/>
        <end position="237"/>
    </location>
</feature>
<dbReference type="Pfam" id="PF01979">
    <property type="entry name" value="Amidohydro_1"/>
    <property type="match status" value="1"/>
</dbReference>
<name>A0A1H6KJY0_9GAMM</name>
<dbReference type="InterPro" id="IPR011059">
    <property type="entry name" value="Metal-dep_hydrolase_composite"/>
</dbReference>
<dbReference type="Pfam" id="PF00326">
    <property type="entry name" value="Peptidase_S9"/>
    <property type="match status" value="1"/>
</dbReference>
<evidence type="ECO:0000313" key="4">
    <source>
        <dbReference type="EMBL" id="SEH74002.1"/>
    </source>
</evidence>
<dbReference type="Proteomes" id="UP000199371">
    <property type="component" value="Unassembled WGS sequence"/>
</dbReference>
<dbReference type="RefSeq" id="WP_177172163.1">
    <property type="nucleotide sequence ID" value="NZ_FNXF01000003.1"/>
</dbReference>
<dbReference type="PROSITE" id="PS51257">
    <property type="entry name" value="PROKAR_LIPOPROTEIN"/>
    <property type="match status" value="1"/>
</dbReference>
<dbReference type="AlphaFoldDB" id="A0A1H6KJY0"/>
<dbReference type="SUPFAM" id="SSF53474">
    <property type="entry name" value="alpha/beta-Hydrolases"/>
    <property type="match status" value="1"/>
</dbReference>
<dbReference type="InterPro" id="IPR006680">
    <property type="entry name" value="Amidohydro-rel"/>
</dbReference>
<evidence type="ECO:0000259" key="2">
    <source>
        <dbReference type="Pfam" id="PF00326"/>
    </source>
</evidence>
<dbReference type="EMBL" id="FNXF01000003">
    <property type="protein sequence ID" value="SEH74002.1"/>
    <property type="molecule type" value="Genomic_DNA"/>
</dbReference>
<evidence type="ECO:0000256" key="1">
    <source>
        <dbReference type="SAM" id="SignalP"/>
    </source>
</evidence>
<proteinExistence type="predicted"/>
<accession>A0A1H6KJY0</accession>
<evidence type="ECO:0000259" key="3">
    <source>
        <dbReference type="Pfam" id="PF01979"/>
    </source>
</evidence>
<reference evidence="5" key="1">
    <citation type="submission" date="2016-10" db="EMBL/GenBank/DDBJ databases">
        <authorList>
            <person name="Varghese N."/>
            <person name="Submissions S."/>
        </authorList>
    </citation>
    <scope>NUCLEOTIDE SEQUENCE [LARGE SCALE GENOMIC DNA]</scope>
    <source>
        <strain evidence="5">DSM 17616</strain>
    </source>
</reference>
<dbReference type="STRING" id="173990.SAMN05660691_01163"/>
<gene>
    <name evidence="4" type="ORF">SAMN05660691_01163</name>
</gene>
<dbReference type="PANTHER" id="PTHR43135">
    <property type="entry name" value="ALPHA-D-RIBOSE 1-METHYLPHOSPHONATE 5-TRIPHOSPHATE DIPHOSPHATASE"/>
    <property type="match status" value="1"/>
</dbReference>
<dbReference type="InterPro" id="IPR032466">
    <property type="entry name" value="Metal_Hydrolase"/>
</dbReference>
<dbReference type="InterPro" id="IPR051781">
    <property type="entry name" value="Metallo-dep_Hydrolase"/>
</dbReference>
<dbReference type="Gene3D" id="3.20.20.140">
    <property type="entry name" value="Metal-dependent hydrolases"/>
    <property type="match status" value="1"/>
</dbReference>
<dbReference type="Gene3D" id="3.40.50.1820">
    <property type="entry name" value="alpha/beta hydrolase"/>
    <property type="match status" value="1"/>
</dbReference>
<dbReference type="GO" id="GO:0006508">
    <property type="term" value="P:proteolysis"/>
    <property type="evidence" value="ECO:0007669"/>
    <property type="project" value="InterPro"/>
</dbReference>
<feature type="signal peptide" evidence="1">
    <location>
        <begin position="1"/>
        <end position="24"/>
    </location>
</feature>
<keyword evidence="5" id="KW-1185">Reference proteome</keyword>
<feature type="chain" id="PRO_5011760086" evidence="1">
    <location>
        <begin position="25"/>
        <end position="743"/>
    </location>
</feature>
<dbReference type="GO" id="GO:0008236">
    <property type="term" value="F:serine-type peptidase activity"/>
    <property type="evidence" value="ECO:0007669"/>
    <property type="project" value="InterPro"/>
</dbReference>
<sequence>MKKQFCIWLSLLAVLALAACTNNASITPRTLSAAQDSAAQLLRLDYVSSTDNSARQYFVYLPAGYQQNSSKKWPVMLFLHGNGERGNGLDELDYTLIHGPLYEAWVQKRDLPFIIVVPQLQMFDMGKLPYIANRSPADIPKRLTDGVPPRPQMFASAKPITPAAAVNDMSTVPPLLPDGWERAEQDVLAMLQNVQANYNTDASRLYLTGISYGGFGSWFMASKHPQLFAAVAPVVGWGHPDLMAPIAKAKTPLWVFAAGRDSAINKDYFYPGIETLRQLGHSNVRFSMLEQAEHDAWRQVYAGDDLYSWLLAQQKPVADVAVTVFDQVHVLPMDSNQVLRNQRVLVQGDRIVAVGSAAKLAVPQGATVIDGAGRYLMPGLAEMHGHVPPLADFSGTPARYLDDVLTLYLAGGVTTVRGMLGHDKQLLLKDDIASGKRLGPTLYLAGPSFNQHTVTSTEQARERVRQHKQQGWDLLKIHPGLSLEHYQAIADEAKQQGIDFAGHVPEDVGIEQAILLGSRTIDHLDGYMAALGGFDKELTAADMAPLIALTKSNNIAVVPTQALWETIIGASDATQLQRYDELKYMPARVIAGWQRYVQQPGGAYYSGDTAALHAQNRQRLLRALNDADVTILMGTDAPQLYSVPGLSLRRELPKMAAAGMSNYDILRSGTVLVGEYFADKDHFGQVKAGQRADLLLVEGNPLDNLSVLYQPAGVMVRGQWLSRATLDSKLAEIAAARLAENQQ</sequence>
<evidence type="ECO:0000313" key="5">
    <source>
        <dbReference type="Proteomes" id="UP000199371"/>
    </source>
</evidence>
<protein>
    <submittedName>
        <fullName evidence="4">Predicted peptidase</fullName>
    </submittedName>
</protein>
<feature type="domain" description="Amidohydrolase-related" evidence="3">
    <location>
        <begin position="375"/>
        <end position="720"/>
    </location>
</feature>
<keyword evidence="1" id="KW-0732">Signal</keyword>
<dbReference type="InterPro" id="IPR029058">
    <property type="entry name" value="AB_hydrolase_fold"/>
</dbReference>